<evidence type="ECO:0008006" key="4">
    <source>
        <dbReference type="Google" id="ProtNLM"/>
    </source>
</evidence>
<evidence type="ECO:0000313" key="3">
    <source>
        <dbReference type="Proteomes" id="UP001422759"/>
    </source>
</evidence>
<comment type="caution">
    <text evidence="2">The sequence shown here is derived from an EMBL/GenBank/DDBJ whole genome shotgun (WGS) entry which is preliminary data.</text>
</comment>
<dbReference type="RefSeq" id="WP_344469800.1">
    <property type="nucleotide sequence ID" value="NZ_BAAANT010000094.1"/>
</dbReference>
<evidence type="ECO:0000313" key="2">
    <source>
        <dbReference type="EMBL" id="GAA1501373.1"/>
    </source>
</evidence>
<keyword evidence="1" id="KW-0732">Signal</keyword>
<feature type="signal peptide" evidence="1">
    <location>
        <begin position="1"/>
        <end position="38"/>
    </location>
</feature>
<keyword evidence="3" id="KW-1185">Reference proteome</keyword>
<protein>
    <recommendedName>
        <fullName evidence="4">Beta/gamma crystallin</fullName>
    </recommendedName>
</protein>
<name>A0ABN1ZNQ6_9ACTN</name>
<dbReference type="EMBL" id="BAAANT010000094">
    <property type="protein sequence ID" value="GAA1501373.1"/>
    <property type="molecule type" value="Genomic_DNA"/>
</dbReference>
<proteinExistence type="predicted"/>
<feature type="chain" id="PRO_5047005741" description="Beta/gamma crystallin" evidence="1">
    <location>
        <begin position="39"/>
        <end position="132"/>
    </location>
</feature>
<accession>A0ABN1ZNQ6</accession>
<organism evidence="2 3">
    <name type="scientific">Kitasatospora kazusensis</name>
    <dbReference type="NCBI Taxonomy" id="407974"/>
    <lineage>
        <taxon>Bacteria</taxon>
        <taxon>Bacillati</taxon>
        <taxon>Actinomycetota</taxon>
        <taxon>Actinomycetes</taxon>
        <taxon>Kitasatosporales</taxon>
        <taxon>Streptomycetaceae</taxon>
        <taxon>Kitasatospora</taxon>
    </lineage>
</organism>
<gene>
    <name evidence="2" type="ORF">GCM10009760_64200</name>
</gene>
<sequence>MDIRSGRPADETSTSARIGRKGLAAALAAGAFAVSVLAASPASADVVATGCSNNAISIAKAGYSTQCFLYSNDGSKTLRVGDWYNQVGSGAYKIMVVWHDLSTGKVYDDAVAPHSYDWQPSPQSDLVSITVV</sequence>
<evidence type="ECO:0000256" key="1">
    <source>
        <dbReference type="SAM" id="SignalP"/>
    </source>
</evidence>
<reference evidence="2 3" key="1">
    <citation type="journal article" date="2019" name="Int. J. Syst. Evol. Microbiol.">
        <title>The Global Catalogue of Microorganisms (GCM) 10K type strain sequencing project: providing services to taxonomists for standard genome sequencing and annotation.</title>
        <authorList>
            <consortium name="The Broad Institute Genomics Platform"/>
            <consortium name="The Broad Institute Genome Sequencing Center for Infectious Disease"/>
            <person name="Wu L."/>
            <person name="Ma J."/>
        </authorList>
    </citation>
    <scope>NUCLEOTIDE SEQUENCE [LARGE SCALE GENOMIC DNA]</scope>
    <source>
        <strain evidence="2 3">JCM 14560</strain>
    </source>
</reference>
<dbReference type="Proteomes" id="UP001422759">
    <property type="component" value="Unassembled WGS sequence"/>
</dbReference>